<dbReference type="EMBL" id="BAFB01000036">
    <property type="protein sequence ID" value="GAB33029.1"/>
    <property type="molecule type" value="Genomic_DNA"/>
</dbReference>
<dbReference type="InterPro" id="IPR036271">
    <property type="entry name" value="Tet_transcr_reg_TetR-rel_C_sf"/>
</dbReference>
<dbReference type="Pfam" id="PF16859">
    <property type="entry name" value="TetR_C_11"/>
    <property type="match status" value="1"/>
</dbReference>
<organism evidence="7 8">
    <name type="scientific">Gordonia otitidis (strain DSM 44809 / CCUG 52243 / JCM 12355 / NBRC 100426 / IFM 10032)</name>
    <dbReference type="NCBI Taxonomy" id="1108044"/>
    <lineage>
        <taxon>Bacteria</taxon>
        <taxon>Bacillati</taxon>
        <taxon>Actinomycetota</taxon>
        <taxon>Actinomycetes</taxon>
        <taxon>Mycobacteriales</taxon>
        <taxon>Gordoniaceae</taxon>
        <taxon>Gordonia</taxon>
    </lineage>
</organism>
<dbReference type="Pfam" id="PF00440">
    <property type="entry name" value="TetR_N"/>
    <property type="match status" value="1"/>
</dbReference>
<gene>
    <name evidence="7" type="ORF">GOOTI_036_00400</name>
</gene>
<dbReference type="PRINTS" id="PR00455">
    <property type="entry name" value="HTHTETR"/>
</dbReference>
<dbReference type="Gene3D" id="1.10.357.10">
    <property type="entry name" value="Tetracycline Repressor, domain 2"/>
    <property type="match status" value="1"/>
</dbReference>
<name>H5THS1_GORO1</name>
<dbReference type="Gene3D" id="1.10.10.60">
    <property type="entry name" value="Homeodomain-like"/>
    <property type="match status" value="1"/>
</dbReference>
<keyword evidence="1" id="KW-0805">Transcription regulation</keyword>
<dbReference type="PANTHER" id="PTHR30055:SF148">
    <property type="entry name" value="TETR-FAMILY TRANSCRIPTIONAL REGULATOR"/>
    <property type="match status" value="1"/>
</dbReference>
<dbReference type="PROSITE" id="PS50977">
    <property type="entry name" value="HTH_TETR_2"/>
    <property type="match status" value="1"/>
</dbReference>
<dbReference type="InterPro" id="IPR001647">
    <property type="entry name" value="HTH_TetR"/>
</dbReference>
<evidence type="ECO:0000259" key="6">
    <source>
        <dbReference type="PROSITE" id="PS50977"/>
    </source>
</evidence>
<dbReference type="AlphaFoldDB" id="H5THS1"/>
<dbReference type="InterPro" id="IPR050109">
    <property type="entry name" value="HTH-type_TetR-like_transc_reg"/>
</dbReference>
<dbReference type="PANTHER" id="PTHR30055">
    <property type="entry name" value="HTH-TYPE TRANSCRIPTIONAL REGULATOR RUTR"/>
    <property type="match status" value="1"/>
</dbReference>
<evidence type="ECO:0000313" key="7">
    <source>
        <dbReference type="EMBL" id="GAB33029.1"/>
    </source>
</evidence>
<dbReference type="InterPro" id="IPR011075">
    <property type="entry name" value="TetR_C"/>
</dbReference>
<evidence type="ECO:0000256" key="1">
    <source>
        <dbReference type="ARBA" id="ARBA00023015"/>
    </source>
</evidence>
<protein>
    <submittedName>
        <fullName evidence="7">TetR family transcriptional regulator</fullName>
    </submittedName>
</protein>
<accession>H5THS1</accession>
<evidence type="ECO:0000313" key="8">
    <source>
        <dbReference type="Proteomes" id="UP000005038"/>
    </source>
</evidence>
<keyword evidence="8" id="KW-1185">Reference proteome</keyword>
<dbReference type="Proteomes" id="UP000005038">
    <property type="component" value="Unassembled WGS sequence"/>
</dbReference>
<feature type="compositionally biased region" description="Low complexity" evidence="5">
    <location>
        <begin position="214"/>
        <end position="224"/>
    </location>
</feature>
<feature type="DNA-binding region" description="H-T-H motif" evidence="4">
    <location>
        <begin position="39"/>
        <end position="58"/>
    </location>
</feature>
<dbReference type="STRING" id="1108044.GOOTI_036_00400"/>
<dbReference type="RefSeq" id="WP_007237290.1">
    <property type="nucleotide sequence ID" value="NZ_BAFB01000036.1"/>
</dbReference>
<keyword evidence="2 4" id="KW-0238">DNA-binding</keyword>
<keyword evidence="3" id="KW-0804">Transcription</keyword>
<dbReference type="SUPFAM" id="SSF46689">
    <property type="entry name" value="Homeodomain-like"/>
    <property type="match status" value="1"/>
</dbReference>
<feature type="domain" description="HTH tetR-type" evidence="6">
    <location>
        <begin position="16"/>
        <end position="76"/>
    </location>
</feature>
<dbReference type="OrthoDB" id="9796019at2"/>
<dbReference type="GO" id="GO:0003700">
    <property type="term" value="F:DNA-binding transcription factor activity"/>
    <property type="evidence" value="ECO:0007669"/>
    <property type="project" value="TreeGrafter"/>
</dbReference>
<sequence>MDLEDNASTVTRRRGAELETAILDAAWDQLLERGYAGLTFEAVADRAGTSRPVLYRRWSTRGELLRAAIAHRGRQVTVDVPDTGNLRDDVLAALRDMNATRADFVVMMASSLGEYFAEGDTSPREVRALFVGDRVSIMPTLIDRAVARGEIDPAHVTERAVALPADLYRYEVLMSLAPVSDDVLRGIVDDVFLPLVQPGGAPTSARNLRRSSDKSGSSGVDDVQ</sequence>
<comment type="caution">
    <text evidence="7">The sequence shown here is derived from an EMBL/GenBank/DDBJ whole genome shotgun (WGS) entry which is preliminary data.</text>
</comment>
<evidence type="ECO:0000256" key="5">
    <source>
        <dbReference type="SAM" id="MobiDB-lite"/>
    </source>
</evidence>
<dbReference type="SUPFAM" id="SSF48498">
    <property type="entry name" value="Tetracyclin repressor-like, C-terminal domain"/>
    <property type="match status" value="1"/>
</dbReference>
<proteinExistence type="predicted"/>
<feature type="region of interest" description="Disordered" evidence="5">
    <location>
        <begin position="201"/>
        <end position="224"/>
    </location>
</feature>
<reference evidence="7" key="1">
    <citation type="submission" date="2012-02" db="EMBL/GenBank/DDBJ databases">
        <title>Whole genome shotgun sequence of Gordonia otitidis NBRC 100426.</title>
        <authorList>
            <person name="Yoshida I."/>
            <person name="Hosoyama A."/>
            <person name="Tsuchikane K."/>
            <person name="Katsumata H."/>
            <person name="Yamazaki S."/>
            <person name="Fujita N."/>
        </authorList>
    </citation>
    <scope>NUCLEOTIDE SEQUENCE [LARGE SCALE GENOMIC DNA]</scope>
    <source>
        <strain evidence="7">NBRC 100426</strain>
    </source>
</reference>
<evidence type="ECO:0000256" key="4">
    <source>
        <dbReference type="PROSITE-ProRule" id="PRU00335"/>
    </source>
</evidence>
<dbReference type="GO" id="GO:0000976">
    <property type="term" value="F:transcription cis-regulatory region binding"/>
    <property type="evidence" value="ECO:0007669"/>
    <property type="project" value="TreeGrafter"/>
</dbReference>
<evidence type="ECO:0000256" key="3">
    <source>
        <dbReference type="ARBA" id="ARBA00023163"/>
    </source>
</evidence>
<evidence type="ECO:0000256" key="2">
    <source>
        <dbReference type="ARBA" id="ARBA00023125"/>
    </source>
</evidence>
<dbReference type="InterPro" id="IPR009057">
    <property type="entry name" value="Homeodomain-like_sf"/>
</dbReference>